<dbReference type="InterPro" id="IPR002716">
    <property type="entry name" value="PIN_dom"/>
</dbReference>
<evidence type="ECO:0000256" key="1">
    <source>
        <dbReference type="ARBA" id="ARBA00001946"/>
    </source>
</evidence>
<dbReference type="InterPro" id="IPR050556">
    <property type="entry name" value="Type_II_TA_system_RNase"/>
</dbReference>
<evidence type="ECO:0000256" key="2">
    <source>
        <dbReference type="ARBA" id="ARBA00022649"/>
    </source>
</evidence>
<evidence type="ECO:0000256" key="6">
    <source>
        <dbReference type="ARBA" id="ARBA00022842"/>
    </source>
</evidence>
<dbReference type="CDD" id="cd18741">
    <property type="entry name" value="PIN_VapC4-5_FitB-like"/>
    <property type="match status" value="1"/>
</dbReference>
<keyword evidence="4" id="KW-0479">Metal-binding</keyword>
<dbReference type="Gene3D" id="3.40.50.1010">
    <property type="entry name" value="5'-nuclease"/>
    <property type="match status" value="1"/>
</dbReference>
<reference evidence="9 10" key="1">
    <citation type="submission" date="2015-09" db="EMBL/GenBank/DDBJ databases">
        <title>Draft genome sequence of Kouleothrix aurantiaca JCM 19913.</title>
        <authorList>
            <person name="Hemp J."/>
        </authorList>
    </citation>
    <scope>NUCLEOTIDE SEQUENCE [LARGE SCALE GENOMIC DNA]</scope>
    <source>
        <strain evidence="9 10">COM-B</strain>
    </source>
</reference>
<dbReference type="AlphaFoldDB" id="A0A0P9DFU4"/>
<protein>
    <recommendedName>
        <fullName evidence="8">PIN domain-containing protein</fullName>
    </recommendedName>
</protein>
<comment type="caution">
    <text evidence="9">The sequence shown here is derived from an EMBL/GenBank/DDBJ whole genome shotgun (WGS) entry which is preliminary data.</text>
</comment>
<keyword evidence="3" id="KW-0540">Nuclease</keyword>
<evidence type="ECO:0000256" key="7">
    <source>
        <dbReference type="ARBA" id="ARBA00038093"/>
    </source>
</evidence>
<keyword evidence="10" id="KW-1185">Reference proteome</keyword>
<evidence type="ECO:0000256" key="5">
    <source>
        <dbReference type="ARBA" id="ARBA00022801"/>
    </source>
</evidence>
<dbReference type="PANTHER" id="PTHR33653:SF1">
    <property type="entry name" value="RIBONUCLEASE VAPC2"/>
    <property type="match status" value="1"/>
</dbReference>
<name>A0A0P9DFU4_9CHLR</name>
<dbReference type="PANTHER" id="PTHR33653">
    <property type="entry name" value="RIBONUCLEASE VAPC2"/>
    <property type="match status" value="1"/>
</dbReference>
<dbReference type="Proteomes" id="UP000050509">
    <property type="component" value="Unassembled WGS sequence"/>
</dbReference>
<comment type="cofactor">
    <cofactor evidence="1">
        <name>Mg(2+)</name>
        <dbReference type="ChEBI" id="CHEBI:18420"/>
    </cofactor>
</comment>
<dbReference type="GO" id="GO:0016787">
    <property type="term" value="F:hydrolase activity"/>
    <property type="evidence" value="ECO:0007669"/>
    <property type="project" value="UniProtKB-KW"/>
</dbReference>
<comment type="similarity">
    <text evidence="7">Belongs to the PINc/VapC protein family.</text>
</comment>
<dbReference type="GO" id="GO:0004518">
    <property type="term" value="F:nuclease activity"/>
    <property type="evidence" value="ECO:0007669"/>
    <property type="project" value="UniProtKB-KW"/>
</dbReference>
<dbReference type="SUPFAM" id="SSF88723">
    <property type="entry name" value="PIN domain-like"/>
    <property type="match status" value="1"/>
</dbReference>
<dbReference type="EMBL" id="LJCR01000056">
    <property type="protein sequence ID" value="KPV54446.1"/>
    <property type="molecule type" value="Genomic_DNA"/>
</dbReference>
<dbReference type="Pfam" id="PF01850">
    <property type="entry name" value="PIN"/>
    <property type="match status" value="1"/>
</dbReference>
<accession>A0A0P9DFU4</accession>
<sequence>MTYLIDSDILIDFFNKVEPGQGLVKEFLKEGNDVVISVLSITEICAGWSEKESKVYLPLLYDLFSVLPVTKEVAELSGRLRYDYKHNHQRKLKTIDTTIAATAITKGFHFATKNLKDYPMPELKLYTQ</sequence>
<evidence type="ECO:0000259" key="8">
    <source>
        <dbReference type="Pfam" id="PF01850"/>
    </source>
</evidence>
<keyword evidence="6" id="KW-0460">Magnesium</keyword>
<organism evidence="9 10">
    <name type="scientific">Kouleothrix aurantiaca</name>
    <dbReference type="NCBI Taxonomy" id="186479"/>
    <lineage>
        <taxon>Bacteria</taxon>
        <taxon>Bacillati</taxon>
        <taxon>Chloroflexota</taxon>
        <taxon>Chloroflexia</taxon>
        <taxon>Chloroflexales</taxon>
        <taxon>Roseiflexineae</taxon>
        <taxon>Roseiflexaceae</taxon>
        <taxon>Kouleothrix</taxon>
    </lineage>
</organism>
<keyword evidence="2" id="KW-1277">Toxin-antitoxin system</keyword>
<gene>
    <name evidence="9" type="ORF">SE17_03745</name>
</gene>
<feature type="domain" description="PIN" evidence="8">
    <location>
        <begin position="3"/>
        <end position="114"/>
    </location>
</feature>
<proteinExistence type="inferred from homology"/>
<keyword evidence="5" id="KW-0378">Hydrolase</keyword>
<evidence type="ECO:0000256" key="4">
    <source>
        <dbReference type="ARBA" id="ARBA00022723"/>
    </source>
</evidence>
<evidence type="ECO:0000313" key="9">
    <source>
        <dbReference type="EMBL" id="KPV54446.1"/>
    </source>
</evidence>
<evidence type="ECO:0000313" key="10">
    <source>
        <dbReference type="Proteomes" id="UP000050509"/>
    </source>
</evidence>
<evidence type="ECO:0000256" key="3">
    <source>
        <dbReference type="ARBA" id="ARBA00022722"/>
    </source>
</evidence>
<dbReference type="InterPro" id="IPR029060">
    <property type="entry name" value="PIN-like_dom_sf"/>
</dbReference>
<dbReference type="GO" id="GO:0046872">
    <property type="term" value="F:metal ion binding"/>
    <property type="evidence" value="ECO:0007669"/>
    <property type="project" value="UniProtKB-KW"/>
</dbReference>